<evidence type="ECO:0000256" key="6">
    <source>
        <dbReference type="ARBA" id="ARBA00023027"/>
    </source>
</evidence>
<dbReference type="NCBIfam" id="TIGR03026">
    <property type="entry name" value="NDP-sugDHase"/>
    <property type="match status" value="1"/>
</dbReference>
<evidence type="ECO:0000256" key="9">
    <source>
        <dbReference type="PIRSR" id="PIRSR500134-1"/>
    </source>
</evidence>
<dbReference type="InterPro" id="IPR036291">
    <property type="entry name" value="NAD(P)-bd_dom_sf"/>
</dbReference>
<comment type="pathway">
    <text evidence="1">Nucleotide-sugar biosynthesis; UDP-alpha-D-glucuronate biosynthesis; UDP-alpha-D-glucuronate from UDP-alpha-D-glucose: step 1/1.</text>
</comment>
<evidence type="ECO:0000256" key="8">
    <source>
        <dbReference type="PIRNR" id="PIRNR000124"/>
    </source>
</evidence>
<dbReference type="GO" id="GO:0003979">
    <property type="term" value="F:UDP-glucose 6-dehydrogenase activity"/>
    <property type="evidence" value="ECO:0007669"/>
    <property type="project" value="UniProtKB-EC"/>
</dbReference>
<dbReference type="PIRSF" id="PIRSF500134">
    <property type="entry name" value="UDPglc_DH_bac"/>
    <property type="match status" value="1"/>
</dbReference>
<accession>A0A7W9EKE4</accession>
<dbReference type="InterPro" id="IPR017476">
    <property type="entry name" value="UDP-Glc/GDP-Man"/>
</dbReference>
<dbReference type="GO" id="GO:0006065">
    <property type="term" value="P:UDP-glucuronate biosynthetic process"/>
    <property type="evidence" value="ECO:0007669"/>
    <property type="project" value="UniProtKB-UniPathway"/>
</dbReference>
<dbReference type="SUPFAM" id="SSF52413">
    <property type="entry name" value="UDP-glucose/GDP-mannose dehydrogenase C-terminal domain"/>
    <property type="match status" value="1"/>
</dbReference>
<dbReference type="Proteomes" id="UP000555546">
    <property type="component" value="Unassembled WGS sequence"/>
</dbReference>
<dbReference type="EMBL" id="JACIJG010000003">
    <property type="protein sequence ID" value="MBB5701204.1"/>
    <property type="molecule type" value="Genomic_DNA"/>
</dbReference>
<dbReference type="UniPathway" id="UPA00038">
    <property type="reaction ID" value="UER00491"/>
</dbReference>
<evidence type="ECO:0000256" key="5">
    <source>
        <dbReference type="ARBA" id="ARBA00023002"/>
    </source>
</evidence>
<evidence type="ECO:0000256" key="3">
    <source>
        <dbReference type="ARBA" id="ARBA00012954"/>
    </source>
</evidence>
<dbReference type="InterPro" id="IPR008927">
    <property type="entry name" value="6-PGluconate_DH-like_C_sf"/>
</dbReference>
<dbReference type="PIRSF" id="PIRSF000124">
    <property type="entry name" value="UDPglc_GDPman_dh"/>
    <property type="match status" value="1"/>
</dbReference>
<dbReference type="Gene3D" id="1.20.5.100">
    <property type="entry name" value="Cytochrome c1, transmembrane anchor, C-terminal"/>
    <property type="match status" value="1"/>
</dbReference>
<organism evidence="13 14">
    <name type="scientific">Brucella daejeonensis</name>
    <dbReference type="NCBI Taxonomy" id="659015"/>
    <lineage>
        <taxon>Bacteria</taxon>
        <taxon>Pseudomonadati</taxon>
        <taxon>Pseudomonadota</taxon>
        <taxon>Alphaproteobacteria</taxon>
        <taxon>Hyphomicrobiales</taxon>
        <taxon>Brucellaceae</taxon>
        <taxon>Brucella/Ochrobactrum group</taxon>
        <taxon>Brucella</taxon>
    </lineage>
</organism>
<feature type="binding site" evidence="11">
    <location>
        <position position="30"/>
    </location>
    <ligand>
        <name>NAD(+)</name>
        <dbReference type="ChEBI" id="CHEBI:57540"/>
    </ligand>
</feature>
<sequence>MKIAVIGTGYVGLVSGACFAAWGHEVVCVDKDAQKILRLERGIVPIYEPGLDELVERNFAFGRLSFTTALADAVKGAQIVFIAVGTPARAGHGDADLSFVYMAAREIAPLIDDDTVVVIKSTVPVGTGDVVQKIIGTARGADAAPEGVSGAFSVASNPEFLREGVAIRDFVEPDRVVIGVEDDHARTVLVALYGPPLEARKTPMVITKRRTAELIKYAANAFLATKITFINELADLCEEVGSDVAELARGMGLDGRIGTGFLNAGPGYGGSCFPKDTIALLRTAQDHGVALRLVQETVTVNEARKRRMALKVMDALGGSVDGRTIAVLGLTFKPDTDDMRDAPSIPLIETLQRFGARIRAYDPAGMDNARRLLTEVEFHDDPYGCVANADAAVVVTEWESIRKLDLFRMKQAMREPVLIDLRNVFPTVFAEKLGFRISTIGRPVQLRQETTATNILPHARTRQSSEPLAGARNLKVVGGSNETFDS</sequence>
<evidence type="ECO:0000313" key="14">
    <source>
        <dbReference type="Proteomes" id="UP000555546"/>
    </source>
</evidence>
<feature type="domain" description="UDP-glucose/GDP-mannose dehydrogenase C-terminal" evidence="12">
    <location>
        <begin position="326"/>
        <end position="427"/>
    </location>
</feature>
<gene>
    <name evidence="13" type="ORF">FHS76_001053</name>
</gene>
<comment type="caution">
    <text evidence="13">The sequence shown here is derived from an EMBL/GenBank/DDBJ whole genome shotgun (WGS) entry which is preliminary data.</text>
</comment>
<evidence type="ECO:0000256" key="11">
    <source>
        <dbReference type="PIRSR" id="PIRSR500134-3"/>
    </source>
</evidence>
<comment type="similarity">
    <text evidence="2 8">Belongs to the UDP-glucose/GDP-mannose dehydrogenase family.</text>
</comment>
<feature type="binding site" evidence="10">
    <location>
        <position position="333"/>
    </location>
    <ligand>
        <name>substrate</name>
    </ligand>
</feature>
<protein>
    <recommendedName>
        <fullName evidence="4 8">UDP-glucose 6-dehydrogenase</fullName>
        <ecNumber evidence="3 8">1.1.1.22</ecNumber>
    </recommendedName>
</protein>
<name>A0A7W9EKE4_9HYPH</name>
<feature type="binding site" evidence="11">
    <location>
        <position position="35"/>
    </location>
    <ligand>
        <name>NAD(+)</name>
        <dbReference type="ChEBI" id="CHEBI:57540"/>
    </ligand>
</feature>
<evidence type="ECO:0000313" key="13">
    <source>
        <dbReference type="EMBL" id="MBB5701204.1"/>
    </source>
</evidence>
<keyword evidence="14" id="KW-1185">Reference proteome</keyword>
<dbReference type="InterPro" id="IPR028357">
    <property type="entry name" value="UDPglc_DH_bac"/>
</dbReference>
<feature type="binding site" evidence="11">
    <location>
        <position position="163"/>
    </location>
    <ligand>
        <name>NAD(+)</name>
        <dbReference type="ChEBI" id="CHEBI:57540"/>
    </ligand>
</feature>
<dbReference type="GO" id="GO:0051287">
    <property type="term" value="F:NAD binding"/>
    <property type="evidence" value="ECO:0007669"/>
    <property type="project" value="InterPro"/>
</dbReference>
<feature type="binding site" evidence="10">
    <location>
        <position position="269"/>
    </location>
    <ligand>
        <name>substrate</name>
    </ligand>
</feature>
<dbReference type="AlphaFoldDB" id="A0A7W9EKE4"/>
<dbReference type="SMART" id="SM00984">
    <property type="entry name" value="UDPG_MGDP_dh_C"/>
    <property type="match status" value="1"/>
</dbReference>
<dbReference type="SUPFAM" id="SSF51735">
    <property type="entry name" value="NAD(P)-binding Rossmann-fold domains"/>
    <property type="match status" value="1"/>
</dbReference>
<dbReference type="EC" id="1.1.1.22" evidence="3 8"/>
<feature type="binding site" evidence="11">
    <location>
        <position position="275"/>
    </location>
    <ligand>
        <name>NAD(+)</name>
        <dbReference type="ChEBI" id="CHEBI:57540"/>
    </ligand>
</feature>
<keyword evidence="6 8" id="KW-0520">NAD</keyword>
<feature type="binding site" evidence="10">
    <location>
        <position position="216"/>
    </location>
    <ligand>
        <name>substrate</name>
    </ligand>
</feature>
<feature type="binding site" evidence="10">
    <location>
        <begin position="261"/>
        <end position="265"/>
    </location>
    <ligand>
        <name>substrate</name>
    </ligand>
</feature>
<dbReference type="SUPFAM" id="SSF48179">
    <property type="entry name" value="6-phosphogluconate dehydrogenase C-terminal domain-like"/>
    <property type="match status" value="1"/>
</dbReference>
<evidence type="ECO:0000256" key="10">
    <source>
        <dbReference type="PIRSR" id="PIRSR500134-2"/>
    </source>
</evidence>
<dbReference type="Pfam" id="PF03720">
    <property type="entry name" value="UDPG_MGDP_dh_C"/>
    <property type="match status" value="1"/>
</dbReference>
<evidence type="ECO:0000256" key="7">
    <source>
        <dbReference type="ARBA" id="ARBA00047473"/>
    </source>
</evidence>
<evidence type="ECO:0000256" key="2">
    <source>
        <dbReference type="ARBA" id="ARBA00006601"/>
    </source>
</evidence>
<evidence type="ECO:0000256" key="1">
    <source>
        <dbReference type="ARBA" id="ARBA00004701"/>
    </source>
</evidence>
<feature type="binding site" evidence="11">
    <location>
        <position position="86"/>
    </location>
    <ligand>
        <name>NAD(+)</name>
        <dbReference type="ChEBI" id="CHEBI:57540"/>
    </ligand>
</feature>
<dbReference type="InterPro" id="IPR036220">
    <property type="entry name" value="UDP-Glc/GDP-Man_DH_C_sf"/>
</dbReference>
<dbReference type="Gene3D" id="3.40.50.720">
    <property type="entry name" value="NAD(P)-binding Rossmann-like Domain"/>
    <property type="match status" value="2"/>
</dbReference>
<comment type="catalytic activity">
    <reaction evidence="7 8">
        <text>UDP-alpha-D-glucose + 2 NAD(+) + H2O = UDP-alpha-D-glucuronate + 2 NADH + 3 H(+)</text>
        <dbReference type="Rhea" id="RHEA:23596"/>
        <dbReference type="ChEBI" id="CHEBI:15377"/>
        <dbReference type="ChEBI" id="CHEBI:15378"/>
        <dbReference type="ChEBI" id="CHEBI:57540"/>
        <dbReference type="ChEBI" id="CHEBI:57945"/>
        <dbReference type="ChEBI" id="CHEBI:58052"/>
        <dbReference type="ChEBI" id="CHEBI:58885"/>
        <dbReference type="EC" id="1.1.1.22"/>
    </reaction>
</comment>
<dbReference type="RefSeq" id="WP_183648992.1">
    <property type="nucleotide sequence ID" value="NZ_JACIJG010000003.1"/>
</dbReference>
<dbReference type="Pfam" id="PF00984">
    <property type="entry name" value="UDPG_MGDP_dh"/>
    <property type="match status" value="1"/>
</dbReference>
<dbReference type="GO" id="GO:0000271">
    <property type="term" value="P:polysaccharide biosynthetic process"/>
    <property type="evidence" value="ECO:0007669"/>
    <property type="project" value="InterPro"/>
</dbReference>
<feature type="binding site" evidence="10">
    <location>
        <begin position="160"/>
        <end position="163"/>
    </location>
    <ligand>
        <name>substrate</name>
    </ligand>
</feature>
<keyword evidence="5 8" id="KW-0560">Oxidoreductase</keyword>
<dbReference type="InterPro" id="IPR014027">
    <property type="entry name" value="UDP-Glc/GDP-Man_DH_C"/>
</dbReference>
<dbReference type="PANTHER" id="PTHR43750">
    <property type="entry name" value="UDP-GLUCOSE 6-DEHYDROGENASE TUAD"/>
    <property type="match status" value="1"/>
</dbReference>
<feature type="binding site" evidence="11">
    <location>
        <position position="122"/>
    </location>
    <ligand>
        <name>NAD(+)</name>
        <dbReference type="ChEBI" id="CHEBI:57540"/>
    </ligand>
</feature>
<dbReference type="PANTHER" id="PTHR43750:SF3">
    <property type="entry name" value="UDP-GLUCOSE 6-DEHYDROGENASE TUAD"/>
    <property type="match status" value="1"/>
</dbReference>
<feature type="binding site" evidence="11">
    <location>
        <position position="340"/>
    </location>
    <ligand>
        <name>NAD(+)</name>
        <dbReference type="ChEBI" id="CHEBI:57540"/>
    </ligand>
</feature>
<reference evidence="13 14" key="1">
    <citation type="submission" date="2020-08" db="EMBL/GenBank/DDBJ databases">
        <title>Genomic Encyclopedia of Type Strains, Phase IV (KMG-IV): sequencing the most valuable type-strain genomes for metagenomic binning, comparative biology and taxonomic classification.</title>
        <authorList>
            <person name="Goeker M."/>
        </authorList>
    </citation>
    <scope>NUCLEOTIDE SEQUENCE [LARGE SCALE GENOMIC DNA]</scope>
    <source>
        <strain evidence="13 14">DSM 26944</strain>
    </source>
</reference>
<feature type="active site" description="Nucleophile" evidence="9">
    <location>
        <position position="272"/>
    </location>
</feature>
<dbReference type="PROSITE" id="PS51257">
    <property type="entry name" value="PROKAR_LIPOPROTEIN"/>
    <property type="match status" value="1"/>
</dbReference>
<dbReference type="InterPro" id="IPR001732">
    <property type="entry name" value="UDP-Glc/GDP-Man_DH_N"/>
</dbReference>
<evidence type="ECO:0000259" key="12">
    <source>
        <dbReference type="SMART" id="SM00984"/>
    </source>
</evidence>
<evidence type="ECO:0000256" key="4">
    <source>
        <dbReference type="ARBA" id="ARBA00015132"/>
    </source>
</evidence>
<dbReference type="Pfam" id="PF03721">
    <property type="entry name" value="UDPG_MGDP_dh_N"/>
    <property type="match status" value="1"/>
</dbReference>
<proteinExistence type="inferred from homology"/>
<dbReference type="InterPro" id="IPR014026">
    <property type="entry name" value="UDP-Glc/GDP-Man_DH_dimer"/>
</dbReference>